<dbReference type="Proteomes" id="UP000775213">
    <property type="component" value="Unassembled WGS sequence"/>
</dbReference>
<dbReference type="EMBL" id="JAGFBR010000011">
    <property type="protein sequence ID" value="KAH0459702.1"/>
    <property type="molecule type" value="Genomic_DNA"/>
</dbReference>
<sequence length="89" mass="10420">MKYVCKAETHLNCHSISPCLTSLYFQKSRISFQSSVKIRFPDHFICEENFHAMELLVASPTFFYLDVGAHDKKIEHTKKLPHQLSKRHV</sequence>
<evidence type="ECO:0000313" key="2">
    <source>
        <dbReference type="Proteomes" id="UP000775213"/>
    </source>
</evidence>
<organism evidence="1 2">
    <name type="scientific">Dendrobium chrysotoxum</name>
    <name type="common">Orchid</name>
    <dbReference type="NCBI Taxonomy" id="161865"/>
    <lineage>
        <taxon>Eukaryota</taxon>
        <taxon>Viridiplantae</taxon>
        <taxon>Streptophyta</taxon>
        <taxon>Embryophyta</taxon>
        <taxon>Tracheophyta</taxon>
        <taxon>Spermatophyta</taxon>
        <taxon>Magnoliopsida</taxon>
        <taxon>Liliopsida</taxon>
        <taxon>Asparagales</taxon>
        <taxon>Orchidaceae</taxon>
        <taxon>Epidendroideae</taxon>
        <taxon>Malaxideae</taxon>
        <taxon>Dendrobiinae</taxon>
        <taxon>Dendrobium</taxon>
    </lineage>
</organism>
<accession>A0AAV7GTH3</accession>
<reference evidence="1 2" key="1">
    <citation type="journal article" date="2021" name="Hortic Res">
        <title>Chromosome-scale assembly of the Dendrobium chrysotoxum genome enhances the understanding of orchid evolution.</title>
        <authorList>
            <person name="Zhang Y."/>
            <person name="Zhang G.Q."/>
            <person name="Zhang D."/>
            <person name="Liu X.D."/>
            <person name="Xu X.Y."/>
            <person name="Sun W.H."/>
            <person name="Yu X."/>
            <person name="Zhu X."/>
            <person name="Wang Z.W."/>
            <person name="Zhao X."/>
            <person name="Zhong W.Y."/>
            <person name="Chen H."/>
            <person name="Yin W.L."/>
            <person name="Huang T."/>
            <person name="Niu S.C."/>
            <person name="Liu Z.J."/>
        </authorList>
    </citation>
    <scope>NUCLEOTIDE SEQUENCE [LARGE SCALE GENOMIC DNA]</scope>
    <source>
        <strain evidence="1">Lindl</strain>
    </source>
</reference>
<dbReference type="AlphaFoldDB" id="A0AAV7GTH3"/>
<protein>
    <submittedName>
        <fullName evidence="1">Uncharacterized protein</fullName>
    </submittedName>
</protein>
<comment type="caution">
    <text evidence="1">The sequence shown here is derived from an EMBL/GenBank/DDBJ whole genome shotgun (WGS) entry which is preliminary data.</text>
</comment>
<gene>
    <name evidence="1" type="ORF">IEQ34_012516</name>
</gene>
<name>A0AAV7GTH3_DENCH</name>
<keyword evidence="2" id="KW-1185">Reference proteome</keyword>
<evidence type="ECO:0000313" key="1">
    <source>
        <dbReference type="EMBL" id="KAH0459702.1"/>
    </source>
</evidence>
<proteinExistence type="predicted"/>